<dbReference type="Gene3D" id="1.10.10.60">
    <property type="entry name" value="Homeodomain-like"/>
    <property type="match status" value="1"/>
</dbReference>
<accession>A0A8S5QTK0</accession>
<dbReference type="Gene3D" id="2.20.25.10">
    <property type="match status" value="1"/>
</dbReference>
<sequence length="240" mass="26854">MSKEIDRDAIISSYRETGSIRRTAQQCNAHIDTVRRCLITAGLYTNERVERVTALRKQGLTTSQIAAELGCSELTVVNNSPYPPEIKNAPNRYCLNCGKPFYSLRGQALYCSDCSSDARAKTTVRERVCVDCGAKFMGWPRSKRCPDCQAEAKLKYDREHKQKGSARKLGSIDICACCGKEYTVEAGSQKYCKACAAEATRQNILAHKKEYNAKNQKRLKGIAKAKQEIIKEPPDKVDKE</sequence>
<protein>
    <submittedName>
        <fullName evidence="1">Thaumarchaeal output domain 1</fullName>
    </submittedName>
</protein>
<reference evidence="1" key="1">
    <citation type="journal article" date="2021" name="Proc. Natl. Acad. Sci. U.S.A.">
        <title>A Catalog of Tens of Thousands of Viruses from Human Metagenomes Reveals Hidden Associations with Chronic Diseases.</title>
        <authorList>
            <person name="Tisza M.J."/>
            <person name="Buck C.B."/>
        </authorList>
    </citation>
    <scope>NUCLEOTIDE SEQUENCE</scope>
    <source>
        <strain evidence="1">CtKS020</strain>
    </source>
</reference>
<name>A0A8S5QTK0_9CAUD</name>
<proteinExistence type="predicted"/>
<evidence type="ECO:0000313" key="1">
    <source>
        <dbReference type="EMBL" id="DAE22274.1"/>
    </source>
</evidence>
<dbReference type="EMBL" id="BK015730">
    <property type="protein sequence ID" value="DAE22274.1"/>
    <property type="molecule type" value="Genomic_DNA"/>
</dbReference>
<organism evidence="1">
    <name type="scientific">Podoviridae sp. ctKS020</name>
    <dbReference type="NCBI Taxonomy" id="2826552"/>
    <lineage>
        <taxon>Viruses</taxon>
        <taxon>Duplodnaviria</taxon>
        <taxon>Heunggongvirae</taxon>
        <taxon>Uroviricota</taxon>
        <taxon>Caudoviricetes</taxon>
    </lineage>
</organism>